<reference evidence="2" key="1">
    <citation type="submission" date="2022-11" db="UniProtKB">
        <authorList>
            <consortium name="WormBaseParasite"/>
        </authorList>
    </citation>
    <scope>IDENTIFICATION</scope>
</reference>
<protein>
    <submittedName>
        <fullName evidence="2">Carboxylic ester hydrolase</fullName>
    </submittedName>
</protein>
<accession>A0AC34QDS6</accession>
<dbReference type="Proteomes" id="UP000887576">
    <property type="component" value="Unplaced"/>
</dbReference>
<dbReference type="WBParaSite" id="JU765_v2.g15474.t1">
    <property type="protein sequence ID" value="JU765_v2.g15474.t1"/>
    <property type="gene ID" value="JU765_v2.g15474"/>
</dbReference>
<name>A0AC34QDS6_9BILA</name>
<proteinExistence type="predicted"/>
<evidence type="ECO:0000313" key="1">
    <source>
        <dbReference type="Proteomes" id="UP000887576"/>
    </source>
</evidence>
<evidence type="ECO:0000313" key="2">
    <source>
        <dbReference type="WBParaSite" id="JU765_v2.g15474.t1"/>
    </source>
</evidence>
<organism evidence="1 2">
    <name type="scientific">Panagrolaimus sp. JU765</name>
    <dbReference type="NCBI Taxonomy" id="591449"/>
    <lineage>
        <taxon>Eukaryota</taxon>
        <taxon>Metazoa</taxon>
        <taxon>Ecdysozoa</taxon>
        <taxon>Nematoda</taxon>
        <taxon>Chromadorea</taxon>
        <taxon>Rhabditida</taxon>
        <taxon>Tylenchina</taxon>
        <taxon>Panagrolaimomorpha</taxon>
        <taxon>Panagrolaimoidea</taxon>
        <taxon>Panagrolaimidae</taxon>
        <taxon>Panagrolaimus</taxon>
    </lineage>
</organism>
<sequence length="289" mass="31434">MIFTKILGFLSILLVGFVETFVLPPLAVTKYGFVLGTKRVLPSGKQVDFFQKVPFAKPPIGNLRFEKPVPPDPWGFVNSSSPIVSCVQFSGSTAGSEDCLYMTIARPEVPSLNGGYPVMVHIFGGGFITGSSSSYNSVDANDRFVTQGIILVTFNYRLGPLGFYTTGDSNALGNYGIWDQIRALEFIQETIRGFGGNPNKVTVFGNSAGGLSATWLSYSPHSKGLFQRIIPYCGTCQSGMAFSQHTLKYSKQLEETLGCGTVQDKKSCLKTKNLTEILLAGKVRVPIFF</sequence>